<reference evidence="1" key="2">
    <citation type="submission" date="2020-06" db="EMBL/GenBank/DDBJ databases">
        <authorList>
            <person name="Sheffer M."/>
        </authorList>
    </citation>
    <scope>NUCLEOTIDE SEQUENCE</scope>
</reference>
<gene>
    <name evidence="1" type="ORF">HNY73_017423</name>
</gene>
<evidence type="ECO:0000313" key="2">
    <source>
        <dbReference type="Proteomes" id="UP000807504"/>
    </source>
</evidence>
<protein>
    <submittedName>
        <fullName evidence="1">Uncharacterized protein</fullName>
    </submittedName>
</protein>
<comment type="caution">
    <text evidence="1">The sequence shown here is derived from an EMBL/GenBank/DDBJ whole genome shotgun (WGS) entry which is preliminary data.</text>
</comment>
<accession>A0A8T0EDM0</accession>
<dbReference type="EMBL" id="JABXBU010002228">
    <property type="protein sequence ID" value="KAF8769814.1"/>
    <property type="molecule type" value="Genomic_DNA"/>
</dbReference>
<keyword evidence="2" id="KW-1185">Reference proteome</keyword>
<name>A0A8T0EDM0_ARGBR</name>
<proteinExistence type="predicted"/>
<dbReference type="AlphaFoldDB" id="A0A8T0EDM0"/>
<sequence length="371" mass="41689">MAAGGERVFIDGKMDRMVCLDILKNNLQKRADAFHQDEVYPKAPESSQVIFVAPLQAAATYSATISEPKCHRKILGEREGSVVKDVAVVKTVLVEFGLFEALRLAVGELPVSGRFSCASKEIVACLSGDGRESIEPLFYFFKQRSSSEEEVSSAVDLLEEMSYRLYRKLTDPKDELGDEVDGVSETDSKDREVFIDASRDFALHLYLNHEEVEEYDVWRIIPRPPHTLDFSPAVVASALAQRKKMMYSHGLFAFVFVFVCWRAVKTQESPDEVQRGSNENHLAAERMMRYTPDMRLVLNGLLRYENAISKKPEESLPYPFFHLTNRSIKGSLPPVDDPLAVLATGFMGSRGKRDDYDEIPVFANGFPAGRG</sequence>
<reference evidence="1" key="1">
    <citation type="journal article" date="2020" name="bioRxiv">
        <title>Chromosome-level reference genome of the European wasp spider Argiope bruennichi: a resource for studies on range expansion and evolutionary adaptation.</title>
        <authorList>
            <person name="Sheffer M.M."/>
            <person name="Hoppe A."/>
            <person name="Krehenwinkel H."/>
            <person name="Uhl G."/>
            <person name="Kuss A.W."/>
            <person name="Jensen L."/>
            <person name="Jensen C."/>
            <person name="Gillespie R.G."/>
            <person name="Hoff K.J."/>
            <person name="Prost S."/>
        </authorList>
    </citation>
    <scope>NUCLEOTIDE SEQUENCE</scope>
</reference>
<evidence type="ECO:0000313" key="1">
    <source>
        <dbReference type="EMBL" id="KAF8769814.1"/>
    </source>
</evidence>
<organism evidence="1 2">
    <name type="scientific">Argiope bruennichi</name>
    <name type="common">Wasp spider</name>
    <name type="synonym">Aranea bruennichi</name>
    <dbReference type="NCBI Taxonomy" id="94029"/>
    <lineage>
        <taxon>Eukaryota</taxon>
        <taxon>Metazoa</taxon>
        <taxon>Ecdysozoa</taxon>
        <taxon>Arthropoda</taxon>
        <taxon>Chelicerata</taxon>
        <taxon>Arachnida</taxon>
        <taxon>Araneae</taxon>
        <taxon>Araneomorphae</taxon>
        <taxon>Entelegynae</taxon>
        <taxon>Araneoidea</taxon>
        <taxon>Araneidae</taxon>
        <taxon>Argiope</taxon>
    </lineage>
</organism>
<dbReference type="Proteomes" id="UP000807504">
    <property type="component" value="Unassembled WGS sequence"/>
</dbReference>